<dbReference type="Pfam" id="PF13686">
    <property type="entry name" value="DrsE_2"/>
    <property type="match status" value="1"/>
</dbReference>
<name>A0AAQ4CUP0_9CREN</name>
<keyword evidence="2" id="KW-1185">Reference proteome</keyword>
<proteinExistence type="predicted"/>
<dbReference type="PANTHER" id="PTHR34655:SF2">
    <property type="entry name" value="PEROXIREDOXIN FAMILY PROTEIN"/>
    <property type="match status" value="1"/>
</dbReference>
<dbReference type="InterPro" id="IPR032836">
    <property type="entry name" value="DsrE2-like"/>
</dbReference>
<evidence type="ECO:0000313" key="2">
    <source>
        <dbReference type="Proteomes" id="UP001319921"/>
    </source>
</evidence>
<evidence type="ECO:0008006" key="3">
    <source>
        <dbReference type="Google" id="ProtNLM"/>
    </source>
</evidence>
<protein>
    <recommendedName>
        <fullName evidence="3">Peroxiredoxin</fullName>
    </recommendedName>
</protein>
<dbReference type="GeneID" id="68867256"/>
<dbReference type="EMBL" id="AP025226">
    <property type="protein sequence ID" value="BDB99521.1"/>
    <property type="molecule type" value="Genomic_DNA"/>
</dbReference>
<dbReference type="KEGG" id="scas:SACC_25380"/>
<dbReference type="Proteomes" id="UP001319921">
    <property type="component" value="Chromosome"/>
</dbReference>
<evidence type="ECO:0000313" key="1">
    <source>
        <dbReference type="EMBL" id="BDB99521.1"/>
    </source>
</evidence>
<dbReference type="PANTHER" id="PTHR34655">
    <property type="entry name" value="CONSERVED WITHIN P. AEROPHILUM"/>
    <property type="match status" value="1"/>
</dbReference>
<dbReference type="RefSeq" id="WP_229569864.1">
    <property type="nucleotide sequence ID" value="NZ_AP025226.1"/>
</dbReference>
<dbReference type="SUPFAM" id="SSF75169">
    <property type="entry name" value="DsrEFH-like"/>
    <property type="match status" value="1"/>
</dbReference>
<gene>
    <name evidence="1" type="ORF">SACC_25380</name>
</gene>
<dbReference type="InterPro" id="IPR027396">
    <property type="entry name" value="DsrEFH-like"/>
</dbReference>
<accession>A0AAQ4CUP0</accession>
<sequence>MNQGEERRLGIVVQSGAANRICCVAVYTASALASGWKVILHLVNEGLIAFKKDTAKKVWASLNPKDFSIYPSYYAPNVEVFLKNVQEMIKSGKFQDWPDLLSELKKQYPDKLKIYACPLAAATYNVKKEDLLEIVDDIKGAESFLEEVWPGVVMVF</sequence>
<organism evidence="1 2">
    <name type="scientific">Saccharolobus caldissimus</name>
    <dbReference type="NCBI Taxonomy" id="1702097"/>
    <lineage>
        <taxon>Archaea</taxon>
        <taxon>Thermoproteota</taxon>
        <taxon>Thermoprotei</taxon>
        <taxon>Sulfolobales</taxon>
        <taxon>Sulfolobaceae</taxon>
        <taxon>Saccharolobus</taxon>
    </lineage>
</organism>
<reference evidence="1 2" key="1">
    <citation type="journal article" date="2022" name="Microbiol. Resour. Announc.">
        <title>Complete Genome Sequence of the Hyperthermophilic and Acidophilic Archaeon Saccharolobus caldissimus Strain HS-3T.</title>
        <authorList>
            <person name="Sakai H.D."/>
            <person name="Kurosawa N."/>
        </authorList>
    </citation>
    <scope>NUCLEOTIDE SEQUENCE [LARGE SCALE GENOMIC DNA]</scope>
    <source>
        <strain evidence="1 2">JCM32116</strain>
    </source>
</reference>
<dbReference type="Gene3D" id="3.40.1260.10">
    <property type="entry name" value="DsrEFH-like"/>
    <property type="match status" value="1"/>
</dbReference>
<dbReference type="AlphaFoldDB" id="A0AAQ4CUP0"/>